<keyword evidence="1" id="KW-0819">tRNA processing</keyword>
<evidence type="ECO:0000256" key="2">
    <source>
        <dbReference type="SAM" id="MobiDB-lite"/>
    </source>
</evidence>
<feature type="compositionally biased region" description="Basic and acidic residues" evidence="2">
    <location>
        <begin position="292"/>
        <end position="313"/>
    </location>
</feature>
<accession>A0ABQ5YMZ9</accession>
<dbReference type="InterPro" id="IPR040503">
    <property type="entry name" value="TRHO_N"/>
</dbReference>
<keyword evidence="5" id="KW-1185">Reference proteome</keyword>
<dbReference type="NCBIfam" id="NF001136">
    <property type="entry name" value="PRK00142.1-4"/>
    <property type="match status" value="1"/>
</dbReference>
<keyword evidence="1" id="KW-0560">Oxidoreductase</keyword>
<comment type="catalytic activity">
    <reaction evidence="1">
        <text>uridine(34) in tRNA + AH2 + O2 = 5-hydroxyuridine(34) in tRNA + A + H2O</text>
        <dbReference type="Rhea" id="RHEA:64224"/>
        <dbReference type="Rhea" id="RHEA-COMP:11727"/>
        <dbReference type="Rhea" id="RHEA-COMP:13381"/>
        <dbReference type="ChEBI" id="CHEBI:13193"/>
        <dbReference type="ChEBI" id="CHEBI:15377"/>
        <dbReference type="ChEBI" id="CHEBI:15379"/>
        <dbReference type="ChEBI" id="CHEBI:17499"/>
        <dbReference type="ChEBI" id="CHEBI:65315"/>
        <dbReference type="ChEBI" id="CHEBI:136877"/>
    </reaction>
</comment>
<dbReference type="PANTHER" id="PTHR43268:SF3">
    <property type="entry name" value="RHODANESE-LIKE DOMAIN-CONTAINING PROTEIN 7-RELATED"/>
    <property type="match status" value="1"/>
</dbReference>
<feature type="compositionally biased region" description="Basic residues" evidence="2">
    <location>
        <begin position="314"/>
        <end position="324"/>
    </location>
</feature>
<name>A0ABQ5YMZ9_9BURK</name>
<gene>
    <name evidence="1" type="primary">trhO</name>
    <name evidence="4" type="ORF">GCM10007875_10410</name>
</gene>
<dbReference type="Pfam" id="PF17773">
    <property type="entry name" value="UPF0176_N"/>
    <property type="match status" value="1"/>
</dbReference>
<evidence type="ECO:0000313" key="4">
    <source>
        <dbReference type="EMBL" id="GLR25953.1"/>
    </source>
</evidence>
<dbReference type="InterPro" id="IPR036873">
    <property type="entry name" value="Rhodanese-like_dom_sf"/>
</dbReference>
<evidence type="ECO:0000259" key="3">
    <source>
        <dbReference type="PROSITE" id="PS50206"/>
    </source>
</evidence>
<comment type="caution">
    <text evidence="4">The sequence shown here is derived from an EMBL/GenBank/DDBJ whole genome shotgun (WGS) entry which is preliminary data.</text>
</comment>
<dbReference type="Proteomes" id="UP001156664">
    <property type="component" value="Unassembled WGS sequence"/>
</dbReference>
<evidence type="ECO:0000313" key="5">
    <source>
        <dbReference type="Proteomes" id="UP001156664"/>
    </source>
</evidence>
<dbReference type="CDD" id="cd01518">
    <property type="entry name" value="RHOD_YceA"/>
    <property type="match status" value="1"/>
</dbReference>
<dbReference type="Gene3D" id="3.30.70.100">
    <property type="match status" value="1"/>
</dbReference>
<dbReference type="RefSeq" id="WP_284280409.1">
    <property type="nucleotide sequence ID" value="NZ_BSOJ01000010.1"/>
</dbReference>
<dbReference type="PROSITE" id="PS50206">
    <property type="entry name" value="RHODANESE_3"/>
    <property type="match status" value="1"/>
</dbReference>
<dbReference type="EC" id="1.14.-.-" evidence="1"/>
<dbReference type="InterPro" id="IPR001763">
    <property type="entry name" value="Rhodanese-like_dom"/>
</dbReference>
<reference evidence="5" key="1">
    <citation type="journal article" date="2019" name="Int. J. Syst. Evol. Microbiol.">
        <title>The Global Catalogue of Microorganisms (GCM) 10K type strain sequencing project: providing services to taxonomists for standard genome sequencing and annotation.</title>
        <authorList>
            <consortium name="The Broad Institute Genomics Platform"/>
            <consortium name="The Broad Institute Genome Sequencing Center for Infectious Disease"/>
            <person name="Wu L."/>
            <person name="Ma J."/>
        </authorList>
    </citation>
    <scope>NUCLEOTIDE SEQUENCE [LARGE SCALE GENOMIC DNA]</scope>
    <source>
        <strain evidence="5">NBRC 105857</strain>
    </source>
</reference>
<feature type="region of interest" description="Disordered" evidence="2">
    <location>
        <begin position="292"/>
        <end position="333"/>
    </location>
</feature>
<comment type="similarity">
    <text evidence="1">Belongs to the TrhO family.</text>
</comment>
<protein>
    <recommendedName>
        <fullName evidence="1">tRNA uridine(34) hydroxylase</fullName>
        <ecNumber evidence="1">1.14.-.-</ecNumber>
    </recommendedName>
    <alternativeName>
        <fullName evidence="1">tRNA hydroxylation protein O</fullName>
    </alternativeName>
</protein>
<dbReference type="PANTHER" id="PTHR43268">
    <property type="entry name" value="THIOSULFATE SULFURTRANSFERASE/RHODANESE-LIKE DOMAIN-CONTAINING PROTEIN 2"/>
    <property type="match status" value="1"/>
</dbReference>
<dbReference type="Gene3D" id="3.40.250.10">
    <property type="entry name" value="Rhodanese-like domain"/>
    <property type="match status" value="1"/>
</dbReference>
<dbReference type="SUPFAM" id="SSF52821">
    <property type="entry name" value="Rhodanese/Cell cycle control phosphatase"/>
    <property type="match status" value="1"/>
</dbReference>
<dbReference type="InterPro" id="IPR020936">
    <property type="entry name" value="TrhO"/>
</dbReference>
<organism evidence="4 5">
    <name type="scientific">Limnobacter litoralis</name>
    <dbReference type="NCBI Taxonomy" id="481366"/>
    <lineage>
        <taxon>Bacteria</taxon>
        <taxon>Pseudomonadati</taxon>
        <taxon>Pseudomonadota</taxon>
        <taxon>Betaproteobacteria</taxon>
        <taxon>Burkholderiales</taxon>
        <taxon>Burkholderiaceae</taxon>
        <taxon>Limnobacter</taxon>
    </lineage>
</organism>
<comment type="function">
    <text evidence="1">Catalyzes oxygen-dependent 5-hydroxyuridine (ho5U) modification at position 34 in tRNAs.</text>
</comment>
<dbReference type="HAMAP" id="MF_00469">
    <property type="entry name" value="TrhO"/>
    <property type="match status" value="1"/>
</dbReference>
<evidence type="ECO:0000256" key="1">
    <source>
        <dbReference type="HAMAP-Rule" id="MF_00469"/>
    </source>
</evidence>
<proteinExistence type="inferred from homology"/>
<dbReference type="SMART" id="SM00450">
    <property type="entry name" value="RHOD"/>
    <property type="match status" value="1"/>
</dbReference>
<feature type="domain" description="Rhodanese" evidence="3">
    <location>
        <begin position="133"/>
        <end position="231"/>
    </location>
</feature>
<dbReference type="Pfam" id="PF00581">
    <property type="entry name" value="Rhodanese"/>
    <property type="match status" value="1"/>
</dbReference>
<sequence length="333" mass="37993">MNMTTASIPETDKHLVAALYKFVHLPDFVELKPKVERICQQFKILGTLLLAEEGINGTICGSYEGIVGLMTSLWKDPRFSDLAPKYSEASEPAFSRMKVKLKREIVTMGKDGIDPNRLVGRYVPPAQWNELIQDPDTLVIDTRNDYEYAIGTFEGAVDPKTTTFREFPAWVDQNLKALPDEKKPKKIAMFCTGGIRCEKATAFMLEQGFDEVYHLQGGILKYLEEIPEEKSLWKGECFVFDQRVSVKHGLEEGDYDLCHACRMPITEEDKRSEKYMAGVSCPNCHDKLTPEQVERFSERQKQIRLAKERNERHIGRKLPPKPKKAKVDDSKAA</sequence>
<dbReference type="EMBL" id="BSOJ01000010">
    <property type="protein sequence ID" value="GLR25953.1"/>
    <property type="molecule type" value="Genomic_DNA"/>
</dbReference>